<dbReference type="Proteomes" id="UP001244242">
    <property type="component" value="Unassembled WGS sequence"/>
</dbReference>
<feature type="domain" description="Polysaccharide export protein N-terminal" evidence="16">
    <location>
        <begin position="102"/>
        <end position="185"/>
    </location>
</feature>
<evidence type="ECO:0000256" key="4">
    <source>
        <dbReference type="ARBA" id="ARBA00022452"/>
    </source>
</evidence>
<keyword evidence="3" id="KW-0813">Transport</keyword>
<accession>A0ABT6VN26</accession>
<keyword evidence="20" id="KW-1185">Reference proteome</keyword>
<keyword evidence="4" id="KW-1134">Transmembrane beta strand</keyword>
<dbReference type="NCBIfam" id="NF011658">
    <property type="entry name" value="PRK15078.1"/>
    <property type="match status" value="1"/>
</dbReference>
<feature type="domain" description="SLBB" evidence="18">
    <location>
        <begin position="191"/>
        <end position="269"/>
    </location>
</feature>
<comment type="similarity">
    <text evidence="2">Belongs to the BexD/CtrA/VexA family.</text>
</comment>
<name>A0ABT6VN26_9GAMM</name>
<comment type="subcellular location">
    <subcellularLocation>
        <location evidence="1">Cell outer membrane</location>
        <topology evidence="1">Multi-pass membrane protein</topology>
    </subcellularLocation>
</comment>
<dbReference type="PANTHER" id="PTHR33619">
    <property type="entry name" value="POLYSACCHARIDE EXPORT PROTEIN GFCE-RELATED"/>
    <property type="match status" value="1"/>
</dbReference>
<keyword evidence="7" id="KW-0732">Signal</keyword>
<keyword evidence="12" id="KW-0564">Palmitate</keyword>
<keyword evidence="14" id="KW-0449">Lipoprotein</keyword>
<feature type="domain" description="SLBB" evidence="18">
    <location>
        <begin position="276"/>
        <end position="361"/>
    </location>
</feature>
<evidence type="ECO:0000259" key="17">
    <source>
        <dbReference type="Pfam" id="PF18412"/>
    </source>
</evidence>
<dbReference type="InterPro" id="IPR054765">
    <property type="entry name" value="SLBB_dom"/>
</dbReference>
<dbReference type="Pfam" id="PF18412">
    <property type="entry name" value="Wza_C"/>
    <property type="match status" value="1"/>
</dbReference>
<protein>
    <submittedName>
        <fullName evidence="19">Polysaccharide export protein</fullName>
    </submittedName>
</protein>
<feature type="domain" description="Outer-membrane lipoprotein Wza C-terminal" evidence="17">
    <location>
        <begin position="364"/>
        <end position="392"/>
    </location>
</feature>
<comment type="caution">
    <text evidence="19">The sequence shown here is derived from an EMBL/GenBank/DDBJ whole genome shotgun (WGS) entry which is preliminary data.</text>
</comment>
<organism evidence="19 20">
    <name type="scientific">Halomonas kalidii</name>
    <dbReference type="NCBI Taxonomy" id="3043293"/>
    <lineage>
        <taxon>Bacteria</taxon>
        <taxon>Pseudomonadati</taxon>
        <taxon>Pseudomonadota</taxon>
        <taxon>Gammaproteobacteria</taxon>
        <taxon>Oceanospirillales</taxon>
        <taxon>Halomonadaceae</taxon>
        <taxon>Halomonas</taxon>
    </lineage>
</organism>
<feature type="transmembrane region" description="Helical" evidence="15">
    <location>
        <begin position="30"/>
        <end position="51"/>
    </location>
</feature>
<evidence type="ECO:0000313" key="19">
    <source>
        <dbReference type="EMBL" id="MDI5934368.1"/>
    </source>
</evidence>
<evidence type="ECO:0000259" key="18">
    <source>
        <dbReference type="Pfam" id="PF22461"/>
    </source>
</evidence>
<keyword evidence="11 15" id="KW-0472">Membrane</keyword>
<evidence type="ECO:0000313" key="20">
    <source>
        <dbReference type="Proteomes" id="UP001244242"/>
    </source>
</evidence>
<dbReference type="PANTHER" id="PTHR33619:SF3">
    <property type="entry name" value="POLYSACCHARIDE EXPORT PROTEIN GFCE-RELATED"/>
    <property type="match status" value="1"/>
</dbReference>
<gene>
    <name evidence="19" type="ORF">QLQ84_11280</name>
</gene>
<evidence type="ECO:0000256" key="7">
    <source>
        <dbReference type="ARBA" id="ARBA00022729"/>
    </source>
</evidence>
<reference evidence="19 20" key="1">
    <citation type="submission" date="2023-04" db="EMBL/GenBank/DDBJ databases">
        <title>Halomonas strains isolated from rhizosphere soil.</title>
        <authorList>
            <person name="Xu L."/>
            <person name="Sun J.-Q."/>
        </authorList>
    </citation>
    <scope>NUCLEOTIDE SEQUENCE [LARGE SCALE GENOMIC DNA]</scope>
    <source>
        <strain evidence="19 20">LN1S58</strain>
    </source>
</reference>
<dbReference type="Pfam" id="PF22461">
    <property type="entry name" value="SLBB_2"/>
    <property type="match status" value="2"/>
</dbReference>
<proteinExistence type="inferred from homology"/>
<evidence type="ECO:0000256" key="9">
    <source>
        <dbReference type="ARBA" id="ARBA00023065"/>
    </source>
</evidence>
<evidence type="ECO:0000256" key="10">
    <source>
        <dbReference type="ARBA" id="ARBA00023114"/>
    </source>
</evidence>
<dbReference type="Gene3D" id="3.30.1950.10">
    <property type="entry name" value="wza like domain"/>
    <property type="match status" value="1"/>
</dbReference>
<dbReference type="Gene3D" id="3.10.560.10">
    <property type="entry name" value="Outer membrane lipoprotein wza domain like"/>
    <property type="match status" value="2"/>
</dbReference>
<keyword evidence="13" id="KW-0998">Cell outer membrane</keyword>
<sequence>MMPLIQIGGYRASTDVVEVDEDVGTPARRWRLAGVLFLMLMLTITAGCAMAPGGHIDEDRLDESLDSRVDIIEITPDTVERTQAVESRAQPIPSSLQQGIRDYEYRVGPGDILSVIVYDHPELTIPAGGERNAAETGNRVRPDGTLFYPYVGRIRVAGKTLEEVRSLITRGLSEVITDPQVEVGIAAFQSQKIYVSGAVATPGTLPITIVPMTVLDAISAAGGASDNADWHNITLTRGGREERLSLYSMLRQGDLTQNRLLRDGDLLHVPSSENLNVVVLGQVLRPGAIALGNERLTLTAALARAGGVNESRAQPSGIFVVRGNPPGDDKLATVYQLDISDATRLMLGTRFPLQPQDVVYVTAAPLARWNNVISLLLPSVTLPGDVASSVDNVGEL</sequence>
<dbReference type="RefSeq" id="WP_282721827.1">
    <property type="nucleotide sequence ID" value="NZ_JASCQO010000035.1"/>
</dbReference>
<evidence type="ECO:0000256" key="1">
    <source>
        <dbReference type="ARBA" id="ARBA00004571"/>
    </source>
</evidence>
<evidence type="ECO:0000256" key="13">
    <source>
        <dbReference type="ARBA" id="ARBA00023237"/>
    </source>
</evidence>
<dbReference type="EMBL" id="JASCQO010000035">
    <property type="protein sequence ID" value="MDI5934368.1"/>
    <property type="molecule type" value="Genomic_DNA"/>
</dbReference>
<dbReference type="InterPro" id="IPR003715">
    <property type="entry name" value="Poly_export_N"/>
</dbReference>
<dbReference type="Gene3D" id="1.20.5.70">
    <property type="match status" value="1"/>
</dbReference>
<evidence type="ECO:0000256" key="15">
    <source>
        <dbReference type="SAM" id="Phobius"/>
    </source>
</evidence>
<dbReference type="InterPro" id="IPR049712">
    <property type="entry name" value="Poly_export"/>
</dbReference>
<evidence type="ECO:0000256" key="6">
    <source>
        <dbReference type="ARBA" id="ARBA00022692"/>
    </source>
</evidence>
<keyword evidence="6 15" id="KW-0812">Transmembrane</keyword>
<keyword evidence="8" id="KW-0625">Polysaccharide transport</keyword>
<keyword evidence="5" id="KW-0762">Sugar transport</keyword>
<keyword evidence="15" id="KW-1133">Transmembrane helix</keyword>
<evidence type="ECO:0000256" key="2">
    <source>
        <dbReference type="ARBA" id="ARBA00009450"/>
    </source>
</evidence>
<evidence type="ECO:0000259" key="16">
    <source>
        <dbReference type="Pfam" id="PF02563"/>
    </source>
</evidence>
<evidence type="ECO:0000256" key="5">
    <source>
        <dbReference type="ARBA" id="ARBA00022597"/>
    </source>
</evidence>
<dbReference type="Pfam" id="PF02563">
    <property type="entry name" value="Poly_export"/>
    <property type="match status" value="1"/>
</dbReference>
<evidence type="ECO:0000256" key="11">
    <source>
        <dbReference type="ARBA" id="ARBA00023136"/>
    </source>
</evidence>
<keyword evidence="10" id="KW-0626">Porin</keyword>
<evidence type="ECO:0000256" key="12">
    <source>
        <dbReference type="ARBA" id="ARBA00023139"/>
    </source>
</evidence>
<evidence type="ECO:0000256" key="3">
    <source>
        <dbReference type="ARBA" id="ARBA00022448"/>
    </source>
</evidence>
<evidence type="ECO:0000256" key="8">
    <source>
        <dbReference type="ARBA" id="ARBA00023047"/>
    </source>
</evidence>
<evidence type="ECO:0000256" key="14">
    <source>
        <dbReference type="ARBA" id="ARBA00023288"/>
    </source>
</evidence>
<dbReference type="InterPro" id="IPR040716">
    <property type="entry name" value="Wza_C"/>
</dbReference>
<keyword evidence="9" id="KW-0406">Ion transport</keyword>